<dbReference type="InterPro" id="IPR032727">
    <property type="entry name" value="CLAMP"/>
</dbReference>
<dbReference type="AlphaFoldDB" id="A0A9P0ICQ1"/>
<evidence type="ECO:0000313" key="2">
    <source>
        <dbReference type="EMBL" id="CAH1645190.1"/>
    </source>
</evidence>
<dbReference type="Proteomes" id="UP001153321">
    <property type="component" value="Chromosome 5"/>
</dbReference>
<sequence>MNSTFESKSSYIAPSVPEELKMRAASAPDLSNSSDEDEDEVSLKPQLSAPSYLHHFRENESPPFLKPQLEPHPRILVGTIMNKEEAVAMIAAADADKENGLKRFIGNFLIEKKIVHNYAIPEKNFLISLVMEVIDYSAQRDFDAFKLAVLITIYLNSHLYFKWYYWQSPTAVWSYFKQVMIRHTVEDTPDGEEVFRAQDCYDIITHFHTVYLSNMPLIHIITFGTNRLKLIWPFKIGGK</sequence>
<evidence type="ECO:0000256" key="1">
    <source>
        <dbReference type="SAM" id="MobiDB-lite"/>
    </source>
</evidence>
<organism evidence="2 3">
    <name type="scientific">Spodoptera littoralis</name>
    <name type="common">Egyptian cotton leafworm</name>
    <dbReference type="NCBI Taxonomy" id="7109"/>
    <lineage>
        <taxon>Eukaryota</taxon>
        <taxon>Metazoa</taxon>
        <taxon>Ecdysozoa</taxon>
        <taxon>Arthropoda</taxon>
        <taxon>Hexapoda</taxon>
        <taxon>Insecta</taxon>
        <taxon>Pterygota</taxon>
        <taxon>Neoptera</taxon>
        <taxon>Endopterygota</taxon>
        <taxon>Lepidoptera</taxon>
        <taxon>Glossata</taxon>
        <taxon>Ditrysia</taxon>
        <taxon>Noctuoidea</taxon>
        <taxon>Noctuidae</taxon>
        <taxon>Amphipyrinae</taxon>
        <taxon>Spodoptera</taxon>
    </lineage>
</organism>
<protein>
    <submittedName>
        <fullName evidence="2">Uncharacterized protein</fullName>
    </submittedName>
</protein>
<reference evidence="2" key="1">
    <citation type="submission" date="2022-02" db="EMBL/GenBank/DDBJ databases">
        <authorList>
            <person name="King R."/>
        </authorList>
    </citation>
    <scope>NUCLEOTIDE SEQUENCE</scope>
</reference>
<keyword evidence="3" id="KW-1185">Reference proteome</keyword>
<dbReference type="Pfam" id="PF14769">
    <property type="entry name" value="CLAMP"/>
    <property type="match status" value="1"/>
</dbReference>
<proteinExistence type="predicted"/>
<name>A0A9P0ICQ1_SPOLI</name>
<dbReference type="EMBL" id="LR824536">
    <property type="protein sequence ID" value="CAH1645190.1"/>
    <property type="molecule type" value="Genomic_DNA"/>
</dbReference>
<feature type="region of interest" description="Disordered" evidence="1">
    <location>
        <begin position="22"/>
        <end position="43"/>
    </location>
</feature>
<gene>
    <name evidence="2" type="ORF">SPLIT_LOCUS10543</name>
</gene>
<evidence type="ECO:0000313" key="3">
    <source>
        <dbReference type="Proteomes" id="UP001153321"/>
    </source>
</evidence>
<accession>A0A9P0ICQ1</accession>